<dbReference type="Proteomes" id="UP000622860">
    <property type="component" value="Unassembled WGS sequence"/>
</dbReference>
<sequence>MHKFREKQNLKSYKNYIIAIEIIYIMVHNNSKQLNSMFAGITVFALLCNYNGEVFSWSYYE</sequence>
<dbReference type="AlphaFoldDB" id="A0A917M1U5"/>
<keyword evidence="1" id="KW-0812">Transmembrane</keyword>
<gene>
    <name evidence="2" type="ORF">GCM10011398_15470</name>
</gene>
<evidence type="ECO:0000313" key="3">
    <source>
        <dbReference type="Proteomes" id="UP000622860"/>
    </source>
</evidence>
<evidence type="ECO:0000256" key="1">
    <source>
        <dbReference type="SAM" id="Phobius"/>
    </source>
</evidence>
<name>A0A917M1U5_9BACI</name>
<keyword evidence="1" id="KW-1133">Transmembrane helix</keyword>
<proteinExistence type="predicted"/>
<evidence type="ECO:0000313" key="2">
    <source>
        <dbReference type="EMBL" id="GGG72031.1"/>
    </source>
</evidence>
<keyword evidence="3" id="KW-1185">Reference proteome</keyword>
<dbReference type="EMBL" id="BMFR01000004">
    <property type="protein sequence ID" value="GGG72031.1"/>
    <property type="molecule type" value="Genomic_DNA"/>
</dbReference>
<keyword evidence="1" id="KW-0472">Membrane</keyword>
<organism evidence="2 3">
    <name type="scientific">Virgibacillus oceani</name>
    <dbReference type="NCBI Taxonomy" id="1479511"/>
    <lineage>
        <taxon>Bacteria</taxon>
        <taxon>Bacillati</taxon>
        <taxon>Bacillota</taxon>
        <taxon>Bacilli</taxon>
        <taxon>Bacillales</taxon>
        <taxon>Bacillaceae</taxon>
        <taxon>Virgibacillus</taxon>
    </lineage>
</organism>
<feature type="transmembrane region" description="Helical" evidence="1">
    <location>
        <begin position="37"/>
        <end position="60"/>
    </location>
</feature>
<accession>A0A917M1U5</accession>
<comment type="caution">
    <text evidence="2">The sequence shown here is derived from an EMBL/GenBank/DDBJ whole genome shotgun (WGS) entry which is preliminary data.</text>
</comment>
<reference evidence="2" key="2">
    <citation type="submission" date="2020-09" db="EMBL/GenBank/DDBJ databases">
        <authorList>
            <person name="Sun Q."/>
            <person name="Zhou Y."/>
        </authorList>
    </citation>
    <scope>NUCLEOTIDE SEQUENCE</scope>
    <source>
        <strain evidence="2">CGMCC 1.12754</strain>
    </source>
</reference>
<feature type="transmembrane region" description="Helical" evidence="1">
    <location>
        <begin position="12"/>
        <end position="31"/>
    </location>
</feature>
<reference evidence="2" key="1">
    <citation type="journal article" date="2014" name="Int. J. Syst. Evol. Microbiol.">
        <title>Complete genome sequence of Corynebacterium casei LMG S-19264T (=DSM 44701T), isolated from a smear-ripened cheese.</title>
        <authorList>
            <consortium name="US DOE Joint Genome Institute (JGI-PGF)"/>
            <person name="Walter F."/>
            <person name="Albersmeier A."/>
            <person name="Kalinowski J."/>
            <person name="Ruckert C."/>
        </authorList>
    </citation>
    <scope>NUCLEOTIDE SEQUENCE</scope>
    <source>
        <strain evidence="2">CGMCC 1.12754</strain>
    </source>
</reference>
<protein>
    <submittedName>
        <fullName evidence="2">Uncharacterized protein</fullName>
    </submittedName>
</protein>